<feature type="transmembrane region" description="Helical" evidence="2">
    <location>
        <begin position="329"/>
        <end position="350"/>
    </location>
</feature>
<accession>A0A127QFE3</accession>
<feature type="compositionally biased region" description="Basic and acidic residues" evidence="1">
    <location>
        <begin position="94"/>
        <end position="105"/>
    </location>
</feature>
<gene>
    <name evidence="4" type="ORF">CAter282_0742</name>
</gene>
<feature type="compositionally biased region" description="Low complexity" evidence="1">
    <location>
        <begin position="60"/>
        <end position="89"/>
    </location>
</feature>
<dbReference type="PATRIC" id="fig|279058.18.peg.734"/>
<dbReference type="InterPro" id="IPR021834">
    <property type="entry name" value="DUF3426"/>
</dbReference>
<dbReference type="Pfam" id="PF13719">
    <property type="entry name" value="Zn_ribbon_5"/>
    <property type="match status" value="1"/>
</dbReference>
<evidence type="ECO:0000256" key="2">
    <source>
        <dbReference type="SAM" id="Phobius"/>
    </source>
</evidence>
<dbReference type="Pfam" id="PF11906">
    <property type="entry name" value="DUF3426"/>
    <property type="match status" value="1"/>
</dbReference>
<feature type="compositionally biased region" description="Basic and acidic residues" evidence="1">
    <location>
        <begin position="267"/>
        <end position="276"/>
    </location>
</feature>
<keyword evidence="2" id="KW-0812">Transmembrane</keyword>
<dbReference type="EMBL" id="CP013235">
    <property type="protein sequence ID" value="AMP08545.1"/>
    <property type="molecule type" value="Genomic_DNA"/>
</dbReference>
<dbReference type="RefSeq" id="WP_061536969.1">
    <property type="nucleotide sequence ID" value="NZ_CP013235.1"/>
</dbReference>
<evidence type="ECO:0000313" key="5">
    <source>
        <dbReference type="Proteomes" id="UP000071778"/>
    </source>
</evidence>
<feature type="domain" description="Zinc finger/thioredoxin putative" evidence="3">
    <location>
        <begin position="3"/>
        <end position="38"/>
    </location>
</feature>
<reference evidence="4 5" key="1">
    <citation type="submission" date="2015-11" db="EMBL/GenBank/DDBJ databases">
        <title>Exploring the genomic traits of fungus-feeding bacterial genus Collimonas.</title>
        <authorList>
            <person name="Song C."/>
            <person name="Schmidt R."/>
            <person name="de Jager V."/>
            <person name="Krzyzanowska D."/>
            <person name="Jongedijk E."/>
            <person name="Cankar K."/>
            <person name="Beekwilder J."/>
            <person name="van Veen A."/>
            <person name="de Boer W."/>
            <person name="van Veen J.A."/>
            <person name="Garbeva P."/>
        </authorList>
    </citation>
    <scope>NUCLEOTIDE SEQUENCE [LARGE SCALE GENOMIC DNA]</scope>
    <source>
        <strain evidence="4 5">Ter282</strain>
    </source>
</reference>
<feature type="region of interest" description="Disordered" evidence="1">
    <location>
        <begin position="60"/>
        <end position="105"/>
    </location>
</feature>
<feature type="region of interest" description="Disordered" evidence="1">
    <location>
        <begin position="182"/>
        <end position="204"/>
    </location>
</feature>
<evidence type="ECO:0000256" key="1">
    <source>
        <dbReference type="SAM" id="MobiDB-lite"/>
    </source>
</evidence>
<sequence>MALATQCPHCQTTFRVANDQLKLRGGLVRCGSCREVFNGIEHLVRPEVATPVSTPVAARVAAPEPAPAATQTASPAATEIAATTEQQTPPSSHPHQDEPAAAPEPERVLATDAAVVVATDHPLPTVAHSEAAAHSPAPAEKMSTSVSDRVEAAIDGLEEDLRIAEETSQSAPADVHHTPFGLVKPSAPAEHDEESGEAPQPNVWHRHIDVDPHVDDENDSDKQMARMTLMHVAGENDYTVDAEGKAAARDNAASSDDDELDRIIDELQRKPWRGEKNASMAQNTAEGSESNNRRKGRDRSAEPEQEISDEPDFVLSARRKQRIGGALRGIMWGVGALLLVGAIGQSAYLFRDQLAVRVPQLKPLLTGACAKIGCRVDLPMKIDTISIDANELQALDPARNIFSLNLLLRNRSDTVQAWPNIELTLNDANEKAIVRRVFTPRDYLSAATNASLGFGSDQEQPIKLTFELQQLKASGYRVYLFYP</sequence>
<keyword evidence="2" id="KW-1133">Transmembrane helix</keyword>
<keyword evidence="2" id="KW-0472">Membrane</keyword>
<feature type="compositionally biased region" description="Acidic residues" evidence="1">
    <location>
        <begin position="303"/>
        <end position="312"/>
    </location>
</feature>
<dbReference type="AlphaFoldDB" id="A0A127QFE3"/>
<evidence type="ECO:0000259" key="3">
    <source>
        <dbReference type="Pfam" id="PF13719"/>
    </source>
</evidence>
<keyword evidence="5" id="KW-1185">Reference proteome</keyword>
<name>A0A127QFE3_9BURK</name>
<feature type="region of interest" description="Disordered" evidence="1">
    <location>
        <begin position="267"/>
        <end position="312"/>
    </location>
</feature>
<proteinExistence type="predicted"/>
<evidence type="ECO:0000313" key="4">
    <source>
        <dbReference type="EMBL" id="AMP08545.1"/>
    </source>
</evidence>
<dbReference type="Proteomes" id="UP000071778">
    <property type="component" value="Chromosome"/>
</dbReference>
<dbReference type="NCBIfam" id="TIGR02098">
    <property type="entry name" value="MJ0042_CXXC"/>
    <property type="match status" value="1"/>
</dbReference>
<protein>
    <submittedName>
        <fullName evidence="4">MJ0042 family finger-like domain protein</fullName>
    </submittedName>
</protein>
<organism evidence="4 5">
    <name type="scientific">Collimonas arenae</name>
    <dbReference type="NCBI Taxonomy" id="279058"/>
    <lineage>
        <taxon>Bacteria</taxon>
        <taxon>Pseudomonadati</taxon>
        <taxon>Pseudomonadota</taxon>
        <taxon>Betaproteobacteria</taxon>
        <taxon>Burkholderiales</taxon>
        <taxon>Oxalobacteraceae</taxon>
        <taxon>Collimonas</taxon>
    </lineage>
</organism>
<dbReference type="InterPro" id="IPR011723">
    <property type="entry name" value="Znf/thioredoxin_put"/>
</dbReference>
<feature type="compositionally biased region" description="Polar residues" evidence="1">
    <location>
        <begin position="279"/>
        <end position="290"/>
    </location>
</feature>